<feature type="transmembrane region" description="Helical" evidence="6">
    <location>
        <begin position="156"/>
        <end position="174"/>
    </location>
</feature>
<sequence>MGIVIKQSISNTVITYVGFAIGAANTLFMYPHILGKDFYGLTGYVLSAANVIMPLMAFGVHNTLVKFFSGYRSEQEKDRFLTYLLLLPLLVAVPLLILSLVFYEPVAALLSKKNPIIFDYCWQIPLIGLFMAYFEIFYAWVKVHLKSVFGSFAREILLRLLITAGLFTVFFKWISAGTFVNLTVLIYGVITIVMGISAFKVRQFKADLRFPENRKAVFNYSIYIILSGSIANMLLDLDKFMMGFYIHIDNIAFYNVAIFIATVISVPSRAMHQIAYPITAKLMAEDKYIELNELYKKTSISLQLVGGLVFVGILVNIKQVYLLLPAEYGQGMFTVFVIGLSKYLDLILGNNNAIIFNSKYYRAVLLLGLLLAALMIGLNMFLIPKMGIDGAALATLASIALYSLSKLLFVVFKMKLYPFSKQTLYSFAILTATFCMFYYWDFPFHPIPNIALKSILVTVFFIGINYWLRISPDVNSVIDKGFALLRRK</sequence>
<protein>
    <submittedName>
        <fullName evidence="7">Polysaccharide biosynthesis C-terminal domain-containing protein</fullName>
    </submittedName>
</protein>
<feature type="transmembrane region" description="Helical" evidence="6">
    <location>
        <begin position="446"/>
        <end position="468"/>
    </location>
</feature>
<keyword evidence="2" id="KW-1003">Cell membrane</keyword>
<comment type="subcellular location">
    <subcellularLocation>
        <location evidence="1">Cell membrane</location>
        <topology evidence="1">Multi-pass membrane protein</topology>
    </subcellularLocation>
</comment>
<accession>A0A7Y8Y105</accession>
<feature type="transmembrane region" description="Helical" evidence="6">
    <location>
        <begin position="360"/>
        <end position="384"/>
    </location>
</feature>
<comment type="caution">
    <text evidence="7">The sequence shown here is derived from an EMBL/GenBank/DDBJ whole genome shotgun (WGS) entry which is preliminary data.</text>
</comment>
<evidence type="ECO:0000256" key="5">
    <source>
        <dbReference type="ARBA" id="ARBA00023136"/>
    </source>
</evidence>
<feature type="transmembrane region" description="Helical" evidence="6">
    <location>
        <begin position="80"/>
        <end position="102"/>
    </location>
</feature>
<feature type="transmembrane region" description="Helical" evidence="6">
    <location>
        <begin position="220"/>
        <end position="237"/>
    </location>
</feature>
<organism evidence="7 8">
    <name type="scientific">Flavobacterium agri</name>
    <dbReference type="NCBI Taxonomy" id="2743471"/>
    <lineage>
        <taxon>Bacteria</taxon>
        <taxon>Pseudomonadati</taxon>
        <taxon>Bacteroidota</taxon>
        <taxon>Flavobacteriia</taxon>
        <taxon>Flavobacteriales</taxon>
        <taxon>Flavobacteriaceae</taxon>
        <taxon>Flavobacterium</taxon>
    </lineage>
</organism>
<feature type="transmembrane region" description="Helical" evidence="6">
    <location>
        <begin position="304"/>
        <end position="324"/>
    </location>
</feature>
<keyword evidence="8" id="KW-1185">Reference proteome</keyword>
<evidence type="ECO:0000313" key="8">
    <source>
        <dbReference type="Proteomes" id="UP000535020"/>
    </source>
</evidence>
<gene>
    <name evidence="7" type="ORF">HZF10_00270</name>
</gene>
<proteinExistence type="predicted"/>
<feature type="transmembrane region" description="Helical" evidence="6">
    <location>
        <begin position="12"/>
        <end position="33"/>
    </location>
</feature>
<feature type="transmembrane region" description="Helical" evidence="6">
    <location>
        <begin position="424"/>
        <end position="440"/>
    </location>
</feature>
<evidence type="ECO:0000256" key="2">
    <source>
        <dbReference type="ARBA" id="ARBA00022475"/>
    </source>
</evidence>
<keyword evidence="4 6" id="KW-1133">Transmembrane helix</keyword>
<name>A0A7Y8Y105_9FLAO</name>
<evidence type="ECO:0000256" key="4">
    <source>
        <dbReference type="ARBA" id="ARBA00022989"/>
    </source>
</evidence>
<dbReference type="EMBL" id="JACBJI010000001">
    <property type="protein sequence ID" value="NYA69335.1"/>
    <property type="molecule type" value="Genomic_DNA"/>
</dbReference>
<dbReference type="Proteomes" id="UP000535020">
    <property type="component" value="Unassembled WGS sequence"/>
</dbReference>
<keyword evidence="3 6" id="KW-0812">Transmembrane</keyword>
<evidence type="ECO:0000256" key="1">
    <source>
        <dbReference type="ARBA" id="ARBA00004651"/>
    </source>
</evidence>
<feature type="transmembrane region" description="Helical" evidence="6">
    <location>
        <begin position="243"/>
        <end position="266"/>
    </location>
</feature>
<dbReference type="PANTHER" id="PTHR30250:SF11">
    <property type="entry name" value="O-ANTIGEN TRANSPORTER-RELATED"/>
    <property type="match status" value="1"/>
</dbReference>
<dbReference type="PANTHER" id="PTHR30250">
    <property type="entry name" value="PST FAMILY PREDICTED COLANIC ACID TRANSPORTER"/>
    <property type="match status" value="1"/>
</dbReference>
<dbReference type="GO" id="GO:0005886">
    <property type="term" value="C:plasma membrane"/>
    <property type="evidence" value="ECO:0007669"/>
    <property type="project" value="UniProtKB-SubCell"/>
</dbReference>
<evidence type="ECO:0000256" key="3">
    <source>
        <dbReference type="ARBA" id="ARBA00022692"/>
    </source>
</evidence>
<feature type="transmembrane region" description="Helical" evidence="6">
    <location>
        <begin position="122"/>
        <end position="141"/>
    </location>
</feature>
<keyword evidence="5 6" id="KW-0472">Membrane</keyword>
<evidence type="ECO:0000256" key="6">
    <source>
        <dbReference type="SAM" id="Phobius"/>
    </source>
</evidence>
<dbReference type="AlphaFoldDB" id="A0A7Y8Y105"/>
<evidence type="ECO:0000313" key="7">
    <source>
        <dbReference type="EMBL" id="NYA69335.1"/>
    </source>
</evidence>
<feature type="transmembrane region" description="Helical" evidence="6">
    <location>
        <begin position="180"/>
        <end position="199"/>
    </location>
</feature>
<feature type="transmembrane region" description="Helical" evidence="6">
    <location>
        <begin position="39"/>
        <end position="60"/>
    </location>
</feature>
<feature type="transmembrane region" description="Helical" evidence="6">
    <location>
        <begin position="330"/>
        <end position="348"/>
    </location>
</feature>
<dbReference type="RefSeq" id="WP_176004158.1">
    <property type="nucleotide sequence ID" value="NZ_JABWMI010000001.1"/>
</dbReference>
<feature type="transmembrane region" description="Helical" evidence="6">
    <location>
        <begin position="390"/>
        <end position="412"/>
    </location>
</feature>
<dbReference type="InterPro" id="IPR050833">
    <property type="entry name" value="Poly_Biosynth_Transport"/>
</dbReference>
<reference evidence="7 8" key="1">
    <citation type="submission" date="2020-07" db="EMBL/GenBank/DDBJ databases">
        <authorList>
            <person name="Sun Q."/>
        </authorList>
    </citation>
    <scope>NUCLEOTIDE SEQUENCE [LARGE SCALE GENOMIC DNA]</scope>
    <source>
        <strain evidence="7 8">MAH-1</strain>
    </source>
</reference>